<keyword evidence="1" id="KW-0436">Ligase</keyword>
<dbReference type="EMBL" id="BSUZ01000001">
    <property type="protein sequence ID" value="GMA85746.1"/>
    <property type="molecule type" value="Genomic_DNA"/>
</dbReference>
<accession>A0ABQ6JG37</accession>
<dbReference type="Pfam" id="PF19302">
    <property type="entry name" value="DUF5915"/>
    <property type="match status" value="1"/>
</dbReference>
<proteinExistence type="predicted"/>
<protein>
    <submittedName>
        <fullName evidence="4">Uncharacterized protein</fullName>
    </submittedName>
</protein>
<sequence length="105" mass="11247">MVLDTRVTPELEAVGLVRDVVRVVQQARRDAGFHVSDRIRLTVVGEQPVWAALTEHQQLLMDETLAVQAGLAADLDLLPPGEGVAEASVGDGLALRVQVERVDGA</sequence>
<keyword evidence="3" id="KW-0067">ATP-binding</keyword>
<keyword evidence="2" id="KW-0547">Nucleotide-binding</keyword>
<reference evidence="5" key="1">
    <citation type="journal article" date="2019" name="Int. J. Syst. Evol. Microbiol.">
        <title>The Global Catalogue of Microorganisms (GCM) 10K type strain sequencing project: providing services to taxonomists for standard genome sequencing and annotation.</title>
        <authorList>
            <consortium name="The Broad Institute Genomics Platform"/>
            <consortium name="The Broad Institute Genome Sequencing Center for Infectious Disease"/>
            <person name="Wu L."/>
            <person name="Ma J."/>
        </authorList>
    </citation>
    <scope>NUCLEOTIDE SEQUENCE [LARGE SCALE GENOMIC DNA]</scope>
    <source>
        <strain evidence="5">NBRC 108730</strain>
    </source>
</reference>
<evidence type="ECO:0000256" key="1">
    <source>
        <dbReference type="ARBA" id="ARBA00022598"/>
    </source>
</evidence>
<dbReference type="SUPFAM" id="SSF47323">
    <property type="entry name" value="Anticodon-binding domain of a subclass of class I aminoacyl-tRNA synthetases"/>
    <property type="match status" value="1"/>
</dbReference>
<evidence type="ECO:0000256" key="3">
    <source>
        <dbReference type="ARBA" id="ARBA00022840"/>
    </source>
</evidence>
<dbReference type="InterPro" id="IPR009080">
    <property type="entry name" value="tRNAsynth_Ia_anticodon-bd"/>
</dbReference>
<comment type="caution">
    <text evidence="4">The sequence shown here is derived from an EMBL/GenBank/DDBJ whole genome shotgun (WGS) entry which is preliminary data.</text>
</comment>
<organism evidence="4 5">
    <name type="scientific">Angustibacter aerolatus</name>
    <dbReference type="NCBI Taxonomy" id="1162965"/>
    <lineage>
        <taxon>Bacteria</taxon>
        <taxon>Bacillati</taxon>
        <taxon>Actinomycetota</taxon>
        <taxon>Actinomycetes</taxon>
        <taxon>Kineosporiales</taxon>
        <taxon>Kineosporiaceae</taxon>
    </lineage>
</organism>
<name>A0ABQ6JG37_9ACTN</name>
<dbReference type="Proteomes" id="UP001157017">
    <property type="component" value="Unassembled WGS sequence"/>
</dbReference>
<evidence type="ECO:0000256" key="2">
    <source>
        <dbReference type="ARBA" id="ARBA00022741"/>
    </source>
</evidence>
<gene>
    <name evidence="4" type="ORF">GCM10025868_09960</name>
</gene>
<evidence type="ECO:0000313" key="4">
    <source>
        <dbReference type="EMBL" id="GMA85746.1"/>
    </source>
</evidence>
<evidence type="ECO:0000313" key="5">
    <source>
        <dbReference type="Proteomes" id="UP001157017"/>
    </source>
</evidence>
<keyword evidence="5" id="KW-1185">Reference proteome</keyword>